<gene>
    <name evidence="2" type="ORF">GCM10009733_046800</name>
</gene>
<evidence type="ECO:0000256" key="1">
    <source>
        <dbReference type="SAM" id="MobiDB-lite"/>
    </source>
</evidence>
<dbReference type="EMBL" id="BAAAMU010000033">
    <property type="protein sequence ID" value="GAA1644320.1"/>
    <property type="molecule type" value="Genomic_DNA"/>
</dbReference>
<evidence type="ECO:0000313" key="2">
    <source>
        <dbReference type="EMBL" id="GAA1644320.1"/>
    </source>
</evidence>
<sequence>MNVSQQGAPVGPEPDADRGEGGQEPQGERHRVVANGGPSAPGQVTLPEIYKVTYQKSGIMTGGRSGTRPPVMIAGLGMRTGPEPGLAHRVVVPARLDLTRSRKPDNTPLLP</sequence>
<proteinExistence type="predicted"/>
<comment type="caution">
    <text evidence="2">The sequence shown here is derived from an EMBL/GenBank/DDBJ whole genome shotgun (WGS) entry which is preliminary data.</text>
</comment>
<evidence type="ECO:0000313" key="3">
    <source>
        <dbReference type="Proteomes" id="UP001500064"/>
    </source>
</evidence>
<feature type="region of interest" description="Disordered" evidence="1">
    <location>
        <begin position="59"/>
        <end position="85"/>
    </location>
</feature>
<feature type="compositionally biased region" description="Basic and acidic residues" evidence="1">
    <location>
        <begin position="15"/>
        <end position="31"/>
    </location>
</feature>
<dbReference type="Proteomes" id="UP001500064">
    <property type="component" value="Unassembled WGS sequence"/>
</dbReference>
<name>A0ABP4RF22_9ACTN</name>
<accession>A0ABP4RF22</accession>
<feature type="region of interest" description="Disordered" evidence="1">
    <location>
        <begin position="1"/>
        <end position="44"/>
    </location>
</feature>
<protein>
    <submittedName>
        <fullName evidence="2">Uncharacterized protein</fullName>
    </submittedName>
</protein>
<keyword evidence="3" id="KW-1185">Reference proteome</keyword>
<reference evidence="3" key="1">
    <citation type="journal article" date="2019" name="Int. J. Syst. Evol. Microbiol.">
        <title>The Global Catalogue of Microorganisms (GCM) 10K type strain sequencing project: providing services to taxonomists for standard genome sequencing and annotation.</title>
        <authorList>
            <consortium name="The Broad Institute Genomics Platform"/>
            <consortium name="The Broad Institute Genome Sequencing Center for Infectious Disease"/>
            <person name="Wu L."/>
            <person name="Ma J."/>
        </authorList>
    </citation>
    <scope>NUCLEOTIDE SEQUENCE [LARGE SCALE GENOMIC DNA]</scope>
    <source>
        <strain evidence="3">JCM 13929</strain>
    </source>
</reference>
<organism evidence="2 3">
    <name type="scientific">Nonomuraea maheshkhaliensis</name>
    <dbReference type="NCBI Taxonomy" id="419590"/>
    <lineage>
        <taxon>Bacteria</taxon>
        <taxon>Bacillati</taxon>
        <taxon>Actinomycetota</taxon>
        <taxon>Actinomycetes</taxon>
        <taxon>Streptosporangiales</taxon>
        <taxon>Streptosporangiaceae</taxon>
        <taxon>Nonomuraea</taxon>
    </lineage>
</organism>